<evidence type="ECO:0000256" key="3">
    <source>
        <dbReference type="ARBA" id="ARBA00022679"/>
    </source>
</evidence>
<dbReference type="RefSeq" id="WP_127016411.1">
    <property type="nucleotide sequence ID" value="NZ_CP016379.1"/>
</dbReference>
<feature type="domain" description="tRNA-specific 2-thiouridylase MnmA-like central" evidence="13">
    <location>
        <begin position="208"/>
        <end position="271"/>
    </location>
</feature>
<dbReference type="GO" id="GO:0002143">
    <property type="term" value="P:tRNA wobble position uridine thiolation"/>
    <property type="evidence" value="ECO:0007669"/>
    <property type="project" value="TreeGrafter"/>
</dbReference>
<feature type="disulfide bond" description="Alternate" evidence="11">
    <location>
        <begin position="101"/>
        <end position="198"/>
    </location>
</feature>
<feature type="region of interest" description="Interaction with tRNA" evidence="11">
    <location>
        <begin position="304"/>
        <end position="305"/>
    </location>
</feature>
<keyword evidence="4 11" id="KW-0819">tRNA processing</keyword>
<dbReference type="InterPro" id="IPR014729">
    <property type="entry name" value="Rossmann-like_a/b/a_fold"/>
</dbReference>
<comment type="similarity">
    <text evidence="11">Belongs to the MnmA/TRMU family.</text>
</comment>
<evidence type="ECO:0000313" key="14">
    <source>
        <dbReference type="EMBL" id="AZR73080.1"/>
    </source>
</evidence>
<feature type="binding site" evidence="11">
    <location>
        <position position="125"/>
    </location>
    <ligand>
        <name>ATP</name>
        <dbReference type="ChEBI" id="CHEBI:30616"/>
    </ligand>
</feature>
<dbReference type="EMBL" id="CP016379">
    <property type="protein sequence ID" value="AZR73080.1"/>
    <property type="molecule type" value="Genomic_DNA"/>
</dbReference>
<dbReference type="Proteomes" id="UP000267250">
    <property type="component" value="Chromosome"/>
</dbReference>
<dbReference type="AlphaFoldDB" id="A0A3S9SXU8"/>
<dbReference type="PANTHER" id="PTHR11933:SF5">
    <property type="entry name" value="MITOCHONDRIAL TRNA-SPECIFIC 2-THIOURIDYLASE 1"/>
    <property type="match status" value="1"/>
</dbReference>
<dbReference type="FunFam" id="2.30.30.280:FF:000001">
    <property type="entry name" value="tRNA-specific 2-thiouridylase MnmA"/>
    <property type="match status" value="1"/>
</dbReference>
<evidence type="ECO:0000256" key="6">
    <source>
        <dbReference type="ARBA" id="ARBA00022840"/>
    </source>
</evidence>
<feature type="binding site" evidence="11">
    <location>
        <position position="33"/>
    </location>
    <ligand>
        <name>ATP</name>
        <dbReference type="ChEBI" id="CHEBI:30616"/>
    </ligand>
</feature>
<evidence type="ECO:0000256" key="4">
    <source>
        <dbReference type="ARBA" id="ARBA00022694"/>
    </source>
</evidence>
<dbReference type="NCBIfam" id="NF001138">
    <property type="entry name" value="PRK00143.1"/>
    <property type="match status" value="1"/>
</dbReference>
<name>A0A3S9SXU8_9FIRM</name>
<dbReference type="Gene3D" id="2.30.30.280">
    <property type="entry name" value="Adenine nucleotide alpha hydrolases-like domains"/>
    <property type="match status" value="1"/>
</dbReference>
<evidence type="ECO:0000256" key="5">
    <source>
        <dbReference type="ARBA" id="ARBA00022741"/>
    </source>
</evidence>
<evidence type="ECO:0000256" key="10">
    <source>
        <dbReference type="ARBA" id="ARBA00056575"/>
    </source>
</evidence>
<dbReference type="InterPro" id="IPR046884">
    <property type="entry name" value="MnmA-like_central"/>
</dbReference>
<feature type="active site" description="Nucleophile" evidence="11">
    <location>
        <position position="101"/>
    </location>
</feature>
<evidence type="ECO:0000256" key="7">
    <source>
        <dbReference type="ARBA" id="ARBA00022884"/>
    </source>
</evidence>
<dbReference type="Pfam" id="PF20258">
    <property type="entry name" value="tRNA_Me_trans_C"/>
    <property type="match status" value="1"/>
</dbReference>
<feature type="site" description="Interaction with tRNA" evidence="11">
    <location>
        <position position="126"/>
    </location>
</feature>
<keyword evidence="8 11" id="KW-1015">Disulfide bond</keyword>
<feature type="binding site" evidence="11">
    <location>
        <begin position="7"/>
        <end position="14"/>
    </location>
    <ligand>
        <name>ATP</name>
        <dbReference type="ChEBI" id="CHEBI:30616"/>
    </ligand>
</feature>
<protein>
    <recommendedName>
        <fullName evidence="11">tRNA-specific 2-thiouridylase MnmA</fullName>
        <ecNumber evidence="11">2.8.1.13</ecNumber>
    </recommendedName>
</protein>
<accession>A0A3S9SXU8</accession>
<keyword evidence="3 11" id="KW-0808">Transferase</keyword>
<comment type="catalytic activity">
    <reaction evidence="9 11">
        <text>S-sulfanyl-L-cysteinyl-[protein] + uridine(34) in tRNA + AH2 + ATP = 2-thiouridine(34) in tRNA + L-cysteinyl-[protein] + A + AMP + diphosphate + H(+)</text>
        <dbReference type="Rhea" id="RHEA:47032"/>
        <dbReference type="Rhea" id="RHEA-COMP:10131"/>
        <dbReference type="Rhea" id="RHEA-COMP:11726"/>
        <dbReference type="Rhea" id="RHEA-COMP:11727"/>
        <dbReference type="Rhea" id="RHEA-COMP:11728"/>
        <dbReference type="ChEBI" id="CHEBI:13193"/>
        <dbReference type="ChEBI" id="CHEBI:15378"/>
        <dbReference type="ChEBI" id="CHEBI:17499"/>
        <dbReference type="ChEBI" id="CHEBI:29950"/>
        <dbReference type="ChEBI" id="CHEBI:30616"/>
        <dbReference type="ChEBI" id="CHEBI:33019"/>
        <dbReference type="ChEBI" id="CHEBI:61963"/>
        <dbReference type="ChEBI" id="CHEBI:65315"/>
        <dbReference type="ChEBI" id="CHEBI:87170"/>
        <dbReference type="ChEBI" id="CHEBI:456215"/>
        <dbReference type="EC" id="2.8.1.13"/>
    </reaction>
</comment>
<dbReference type="CDD" id="cd01998">
    <property type="entry name" value="MnmA_TRMU-like"/>
    <property type="match status" value="1"/>
</dbReference>
<feature type="region of interest" description="Interaction with tRNA" evidence="11">
    <location>
        <begin position="148"/>
        <end position="150"/>
    </location>
</feature>
<evidence type="ECO:0000256" key="9">
    <source>
        <dbReference type="ARBA" id="ARBA00051542"/>
    </source>
</evidence>
<keyword evidence="2 11" id="KW-0820">tRNA-binding</keyword>
<organism evidence="14 15">
    <name type="scientific">Anoxybacter fermentans</name>
    <dbReference type="NCBI Taxonomy" id="1323375"/>
    <lineage>
        <taxon>Bacteria</taxon>
        <taxon>Bacillati</taxon>
        <taxon>Bacillota</taxon>
        <taxon>Clostridia</taxon>
        <taxon>Halanaerobiales</taxon>
        <taxon>Anoxybacter</taxon>
    </lineage>
</organism>
<keyword evidence="7 11" id="KW-0694">RNA-binding</keyword>
<dbReference type="PANTHER" id="PTHR11933">
    <property type="entry name" value="TRNA 5-METHYLAMINOMETHYL-2-THIOURIDYLATE -METHYLTRANSFERASE"/>
    <property type="match status" value="1"/>
</dbReference>
<gene>
    <name evidence="11" type="primary">mnmA</name>
    <name evidence="14" type="ORF">BBF96_06585</name>
</gene>
<keyword evidence="1 11" id="KW-0963">Cytoplasm</keyword>
<comment type="subcellular location">
    <subcellularLocation>
        <location evidence="11">Cytoplasm</location>
    </subcellularLocation>
</comment>
<dbReference type="InterPro" id="IPR004506">
    <property type="entry name" value="MnmA-like"/>
</dbReference>
<dbReference type="InterPro" id="IPR023382">
    <property type="entry name" value="MnmA-like_central_sf"/>
</dbReference>
<comment type="caution">
    <text evidence="11">Lacks conserved residue(s) required for the propagation of feature annotation.</text>
</comment>
<feature type="active site" description="Cysteine persulfide intermediate" evidence="11">
    <location>
        <position position="198"/>
    </location>
</feature>
<evidence type="ECO:0000259" key="12">
    <source>
        <dbReference type="Pfam" id="PF20258"/>
    </source>
</evidence>
<dbReference type="GO" id="GO:0103016">
    <property type="term" value="F:tRNA-uridine 2-sulfurtransferase activity"/>
    <property type="evidence" value="ECO:0007669"/>
    <property type="project" value="UniProtKB-EC"/>
</dbReference>
<reference evidence="14 15" key="1">
    <citation type="submission" date="2016-07" db="EMBL/GenBank/DDBJ databases">
        <title>Genome and transcriptome analysis of iron-reducing fermentative bacteria Anoxybacter fermentans.</title>
        <authorList>
            <person name="Zeng X."/>
            <person name="Shao Z."/>
        </authorList>
    </citation>
    <scope>NUCLEOTIDE SEQUENCE [LARGE SCALE GENOMIC DNA]</scope>
    <source>
        <strain evidence="14 15">DY22613</strain>
    </source>
</reference>
<dbReference type="Gene3D" id="2.40.30.10">
    <property type="entry name" value="Translation factors"/>
    <property type="match status" value="1"/>
</dbReference>
<evidence type="ECO:0000256" key="11">
    <source>
        <dbReference type="HAMAP-Rule" id="MF_00144"/>
    </source>
</evidence>
<dbReference type="SUPFAM" id="SSF52402">
    <property type="entry name" value="Adenine nucleotide alpha hydrolases-like"/>
    <property type="match status" value="1"/>
</dbReference>
<feature type="domain" description="tRNA-specific 2-thiouridylase MnmA-like C-terminal" evidence="12">
    <location>
        <begin position="280"/>
        <end position="353"/>
    </location>
</feature>
<evidence type="ECO:0000259" key="13">
    <source>
        <dbReference type="Pfam" id="PF20259"/>
    </source>
</evidence>
<dbReference type="GO" id="GO:0005737">
    <property type="term" value="C:cytoplasm"/>
    <property type="evidence" value="ECO:0007669"/>
    <property type="project" value="UniProtKB-SubCell"/>
</dbReference>
<dbReference type="KEGG" id="aft:BBF96_06585"/>
<dbReference type="Pfam" id="PF20259">
    <property type="entry name" value="tRNA_Me_trans_M"/>
    <property type="match status" value="1"/>
</dbReference>
<evidence type="ECO:0000256" key="1">
    <source>
        <dbReference type="ARBA" id="ARBA00022490"/>
    </source>
</evidence>
<dbReference type="InterPro" id="IPR046885">
    <property type="entry name" value="MnmA-like_C"/>
</dbReference>
<dbReference type="Gene3D" id="3.40.50.620">
    <property type="entry name" value="HUPs"/>
    <property type="match status" value="1"/>
</dbReference>
<dbReference type="HAMAP" id="MF_00144">
    <property type="entry name" value="tRNA_thiouridyl_MnmA"/>
    <property type="match status" value="1"/>
</dbReference>
<dbReference type="FunFam" id="3.40.50.620:FF:000115">
    <property type="entry name" value="tRNA-specific 2-thiouridylase MnmA"/>
    <property type="match status" value="1"/>
</dbReference>
<dbReference type="GO" id="GO:0000049">
    <property type="term" value="F:tRNA binding"/>
    <property type="evidence" value="ECO:0007669"/>
    <property type="project" value="UniProtKB-KW"/>
</dbReference>
<dbReference type="GO" id="GO:0005524">
    <property type="term" value="F:ATP binding"/>
    <property type="evidence" value="ECO:0007669"/>
    <property type="project" value="UniProtKB-KW"/>
</dbReference>
<feature type="site" description="Interaction with tRNA" evidence="11">
    <location>
        <position position="337"/>
    </location>
</feature>
<evidence type="ECO:0000313" key="15">
    <source>
        <dbReference type="Proteomes" id="UP000267250"/>
    </source>
</evidence>
<keyword evidence="5 11" id="KW-0547">Nucleotide-binding</keyword>
<dbReference type="NCBIfam" id="TIGR00420">
    <property type="entry name" value="trmU"/>
    <property type="match status" value="1"/>
</dbReference>
<keyword evidence="15" id="KW-1185">Reference proteome</keyword>
<evidence type="ECO:0000256" key="2">
    <source>
        <dbReference type="ARBA" id="ARBA00022555"/>
    </source>
</evidence>
<comment type="function">
    <text evidence="10 11">Catalyzes the 2-thiolation of uridine at the wobble position (U34) of tRNA, leading to the formation of s(2)U34.</text>
</comment>
<dbReference type="Pfam" id="PF03054">
    <property type="entry name" value="tRNA_Me_trans"/>
    <property type="match status" value="1"/>
</dbReference>
<dbReference type="EC" id="2.8.1.13" evidence="11"/>
<proteinExistence type="inferred from homology"/>
<keyword evidence="6 11" id="KW-0067">ATP-binding</keyword>
<dbReference type="OrthoDB" id="9800696at2"/>
<dbReference type="FunFam" id="2.40.30.10:FF:000023">
    <property type="entry name" value="tRNA-specific 2-thiouridylase MnmA"/>
    <property type="match status" value="1"/>
</dbReference>
<sequence>MKRVVVAMSGGVDSSLTAALLKEAGYDVIGMMMQIWPEYEPARDHGGCCSLSAVEDARRVAHRLDIPFYVVNFRELFQKKVIDYFVEEYSHARTPNPCIMCNQKIKFEALLKRALELDADYIATGHYAKVVHNVNGRHLIKKATDSAKDQTYTLWGMTQYQLAHTLFPLGEYTKEETRKMAKERNLPVHDKPDSQEICFIPDDDYGRFLREHYPELVKPGPILDTNGNRVGTHDGLPFYTIGQRKGLGVALGKPVYVVKLDPERNAVIVGENSEVFGVGLIAGQLNWISIPELTEPMEVEVQIRYNSPPAKAVVYPLGEDQVKVIFEDMQRAITPGQSAVFYQGDVLVGGGIIMEEIKEIEK</sequence>
<evidence type="ECO:0000256" key="8">
    <source>
        <dbReference type="ARBA" id="ARBA00023157"/>
    </source>
</evidence>